<dbReference type="OrthoDB" id="2444054at2759"/>
<organism evidence="1 2">
    <name type="scientific">Rhizophagus irregularis</name>
    <dbReference type="NCBI Taxonomy" id="588596"/>
    <lineage>
        <taxon>Eukaryota</taxon>
        <taxon>Fungi</taxon>
        <taxon>Fungi incertae sedis</taxon>
        <taxon>Mucoromycota</taxon>
        <taxon>Glomeromycotina</taxon>
        <taxon>Glomeromycetes</taxon>
        <taxon>Glomerales</taxon>
        <taxon>Glomeraceae</taxon>
        <taxon>Rhizophagus</taxon>
    </lineage>
</organism>
<proteinExistence type="predicted"/>
<gene>
    <name evidence="1" type="ORF">CHRIB12_LOCUS18900</name>
</gene>
<comment type="caution">
    <text evidence="1">The sequence shown here is derived from an EMBL/GenBank/DDBJ whole genome shotgun (WGS) entry which is preliminary data.</text>
</comment>
<dbReference type="EMBL" id="CAGKOT010000051">
    <property type="protein sequence ID" value="CAB5384510.1"/>
    <property type="molecule type" value="Genomic_DNA"/>
</dbReference>
<dbReference type="Proteomes" id="UP000684084">
    <property type="component" value="Unassembled WGS sequence"/>
</dbReference>
<dbReference type="AlphaFoldDB" id="A0A915ZR17"/>
<evidence type="ECO:0000313" key="1">
    <source>
        <dbReference type="EMBL" id="CAB5384510.1"/>
    </source>
</evidence>
<name>A0A915ZR17_9GLOM</name>
<dbReference type="VEuPathDB" id="FungiDB:RhiirFUN_004307"/>
<accession>A0A915ZR17</accession>
<reference evidence="1" key="1">
    <citation type="submission" date="2020-05" db="EMBL/GenBank/DDBJ databases">
        <authorList>
            <person name="Rincon C."/>
            <person name="Sanders R I."/>
            <person name="Robbins C."/>
            <person name="Chaturvedi A."/>
        </authorList>
    </citation>
    <scope>NUCLEOTIDE SEQUENCE</scope>
    <source>
        <strain evidence="1">CHB12</strain>
    </source>
</reference>
<dbReference type="VEuPathDB" id="FungiDB:RhiirFUN_018567"/>
<sequence>MTSISKKQCSKCHQHFDTNFFTSKTGRDLKTCINCREQAATVYRTHHLNDKDQQEQLYWNDVKKKLYDKIVEIGSNEYLENKENGVLFSCILIMENELLKEEPCNISKQVAKLVEQADGYYYIYKEHYLSKKSDGIYTYWYYCSQCQQLAKKPRKNEDLNKQRDREYIKRFDCNGLITISINMNTFLVTIHLKHDILHKRPERYAVSDTIKEKIKQYINFTPKDIFRQLEQENPDLTQKQVHAWWANFIKQEYIRDKNNQLKSAKLLLEEYNYEIILVNIEGEINYLGFITPFFELLSTNKEIVVDATYKTNALGFELYSVIGQSDGAGFALAYLLLDSTKKNDALKKKLSDNTYPKTTTYSSYDAHETFDFIDIEFYPVISNQKEKNFIFCPKDLRPKIIELLETHLHRHPLIPNCAGEFLSKEDIWKLSVQEIYEFCFKPESFYDVHRQERYPFIFFNTMETTSESDIVLIENDNIQKGILQDVTNIEDDDKNETDKIFDEYEEWLNGTLEIIRKQRTFGNYRWAKAIRNSLEGVHKLYSDVKTYQNRHTNPRTWKDFNKHTMFLE</sequence>
<protein>
    <submittedName>
        <fullName evidence="1">Uncharacterized protein</fullName>
    </submittedName>
</protein>
<evidence type="ECO:0000313" key="2">
    <source>
        <dbReference type="Proteomes" id="UP000684084"/>
    </source>
</evidence>